<evidence type="ECO:0000313" key="1">
    <source>
        <dbReference type="EMBL" id="KAA9001781.1"/>
    </source>
</evidence>
<dbReference type="SUPFAM" id="SSF82784">
    <property type="entry name" value="OsmC-like"/>
    <property type="match status" value="1"/>
</dbReference>
<sequence length="159" mass="17320">MTDKKHTYRVTVRWTGNEGCGTASYRSYSRNHEIHAPGKAAISASSDPAFRGDATRWNPEDMLVASLAACHKLWYLGLCAAAGVTVVAYEDDASGVMVEVQGGAGQFESVILRPKVIISADSDPDLAKTLHHKAHEMCFIARSVNFSVEHQPDISRESD</sequence>
<dbReference type="Proteomes" id="UP000335415">
    <property type="component" value="Unassembled WGS sequence"/>
</dbReference>
<gene>
    <name evidence="1" type="ORF">FJU30_05680</name>
</gene>
<keyword evidence="2" id="KW-1185">Reference proteome</keyword>
<organism evidence="1 2">
    <name type="scientific">Affinibrenneria salicis</name>
    <dbReference type="NCBI Taxonomy" id="2590031"/>
    <lineage>
        <taxon>Bacteria</taxon>
        <taxon>Pseudomonadati</taxon>
        <taxon>Pseudomonadota</taxon>
        <taxon>Gammaproteobacteria</taxon>
        <taxon>Enterobacterales</taxon>
        <taxon>Pectobacteriaceae</taxon>
        <taxon>Affinibrenneria</taxon>
    </lineage>
</organism>
<dbReference type="AlphaFoldDB" id="A0A5J5G400"/>
<dbReference type="InterPro" id="IPR015946">
    <property type="entry name" value="KH_dom-like_a/b"/>
</dbReference>
<dbReference type="PANTHER" id="PTHR42830">
    <property type="entry name" value="OSMOTICALLY INDUCIBLE FAMILY PROTEIN"/>
    <property type="match status" value="1"/>
</dbReference>
<dbReference type="Gene3D" id="3.30.300.20">
    <property type="match status" value="1"/>
</dbReference>
<protein>
    <submittedName>
        <fullName evidence="1">OsmC family peroxiredoxin</fullName>
    </submittedName>
</protein>
<comment type="caution">
    <text evidence="1">The sequence shown here is derived from an EMBL/GenBank/DDBJ whole genome shotgun (WGS) entry which is preliminary data.</text>
</comment>
<accession>A0A5J5G400</accession>
<dbReference type="OrthoDB" id="9795405at2"/>
<dbReference type="InterPro" id="IPR052707">
    <property type="entry name" value="OsmC_Ohr_Peroxiredoxin"/>
</dbReference>
<evidence type="ECO:0000313" key="2">
    <source>
        <dbReference type="Proteomes" id="UP000335415"/>
    </source>
</evidence>
<dbReference type="RefSeq" id="WP_150434019.1">
    <property type="nucleotide sequence ID" value="NZ_VYKJ01000002.1"/>
</dbReference>
<name>A0A5J5G400_9GAMM</name>
<dbReference type="InterPro" id="IPR036102">
    <property type="entry name" value="OsmC/Ohrsf"/>
</dbReference>
<proteinExistence type="predicted"/>
<reference evidence="1 2" key="1">
    <citation type="submission" date="2019-09" db="EMBL/GenBank/DDBJ databases">
        <authorList>
            <person name="Li Y."/>
        </authorList>
    </citation>
    <scope>NUCLEOTIDE SEQUENCE [LARGE SCALE GENOMIC DNA]</scope>
    <source>
        <strain evidence="1 2">L3-3HA</strain>
    </source>
</reference>
<dbReference type="PANTHER" id="PTHR42830:SF2">
    <property type="entry name" value="OSMC_OHR FAMILY PROTEIN"/>
    <property type="match status" value="1"/>
</dbReference>
<dbReference type="EMBL" id="VYKJ01000002">
    <property type="protein sequence ID" value="KAA9001781.1"/>
    <property type="molecule type" value="Genomic_DNA"/>
</dbReference>
<dbReference type="InterPro" id="IPR003718">
    <property type="entry name" value="OsmC/Ohr_fam"/>
</dbReference>
<dbReference type="Pfam" id="PF02566">
    <property type="entry name" value="OsmC"/>
    <property type="match status" value="1"/>
</dbReference>